<keyword evidence="5" id="KW-0411">Iron-sulfur</keyword>
<evidence type="ECO:0000256" key="2">
    <source>
        <dbReference type="ARBA" id="ARBA00022723"/>
    </source>
</evidence>
<dbReference type="Proteomes" id="UP000886858">
    <property type="component" value="Unassembled WGS sequence"/>
</dbReference>
<keyword evidence="2" id="KW-0479">Metal-binding</keyword>
<dbReference type="PANTHER" id="PTHR43498:SF1">
    <property type="entry name" value="COB--COM HETERODISULFIDE REDUCTASE IRON-SULFUR SUBUNIT A"/>
    <property type="match status" value="1"/>
</dbReference>
<evidence type="ECO:0000256" key="3">
    <source>
        <dbReference type="ARBA" id="ARBA00023002"/>
    </source>
</evidence>
<reference evidence="6" key="2">
    <citation type="submission" date="2021-04" db="EMBL/GenBank/DDBJ databases">
        <authorList>
            <person name="Gilroy R."/>
        </authorList>
    </citation>
    <scope>NUCLEOTIDE SEQUENCE</scope>
    <source>
        <strain evidence="6">CHK179-7159</strain>
    </source>
</reference>
<proteinExistence type="predicted"/>
<evidence type="ECO:0000256" key="4">
    <source>
        <dbReference type="ARBA" id="ARBA00023004"/>
    </source>
</evidence>
<keyword evidence="1" id="KW-0004">4Fe-4S</keyword>
<organism evidence="6 7">
    <name type="scientific">Candidatus Eisenbergiella merdipullorum</name>
    <dbReference type="NCBI Taxonomy" id="2838553"/>
    <lineage>
        <taxon>Bacteria</taxon>
        <taxon>Bacillati</taxon>
        <taxon>Bacillota</taxon>
        <taxon>Clostridia</taxon>
        <taxon>Lachnospirales</taxon>
        <taxon>Lachnospiraceae</taxon>
        <taxon>Eisenbergiella</taxon>
    </lineage>
</organism>
<dbReference type="AlphaFoldDB" id="A0A9D2I518"/>
<dbReference type="PANTHER" id="PTHR43498">
    <property type="entry name" value="FERREDOXIN:COB-COM HETERODISULFIDE REDUCTASE SUBUNIT A"/>
    <property type="match status" value="1"/>
</dbReference>
<dbReference type="Pfam" id="PF12831">
    <property type="entry name" value="FAD_oxidored"/>
    <property type="match status" value="1"/>
</dbReference>
<gene>
    <name evidence="6" type="ORF">H9717_03710</name>
</gene>
<evidence type="ECO:0000256" key="5">
    <source>
        <dbReference type="ARBA" id="ARBA00023014"/>
    </source>
</evidence>
<evidence type="ECO:0000313" key="6">
    <source>
        <dbReference type="EMBL" id="HJA92212.1"/>
    </source>
</evidence>
<name>A0A9D2I518_9FIRM</name>
<comment type="caution">
    <text evidence="6">The sequence shown here is derived from an EMBL/GenBank/DDBJ whole genome shotgun (WGS) entry which is preliminary data.</text>
</comment>
<dbReference type="SUPFAM" id="SSF51905">
    <property type="entry name" value="FAD/NAD(P)-binding domain"/>
    <property type="match status" value="1"/>
</dbReference>
<dbReference type="Gene3D" id="3.50.50.60">
    <property type="entry name" value="FAD/NAD(P)-binding domain"/>
    <property type="match status" value="1"/>
</dbReference>
<dbReference type="GO" id="GO:0016491">
    <property type="term" value="F:oxidoreductase activity"/>
    <property type="evidence" value="ECO:0007669"/>
    <property type="project" value="UniProtKB-KW"/>
</dbReference>
<dbReference type="EMBL" id="DWYY01000044">
    <property type="protein sequence ID" value="HJA92212.1"/>
    <property type="molecule type" value="Genomic_DNA"/>
</dbReference>
<keyword evidence="3" id="KW-0560">Oxidoreductase</keyword>
<dbReference type="GO" id="GO:0046872">
    <property type="term" value="F:metal ion binding"/>
    <property type="evidence" value="ECO:0007669"/>
    <property type="project" value="UniProtKB-KW"/>
</dbReference>
<evidence type="ECO:0000313" key="7">
    <source>
        <dbReference type="Proteomes" id="UP000886858"/>
    </source>
</evidence>
<dbReference type="GO" id="GO:0051539">
    <property type="term" value="F:4 iron, 4 sulfur cluster binding"/>
    <property type="evidence" value="ECO:0007669"/>
    <property type="project" value="UniProtKB-KW"/>
</dbReference>
<reference evidence="6" key="1">
    <citation type="journal article" date="2021" name="PeerJ">
        <title>Extensive microbial diversity within the chicken gut microbiome revealed by metagenomics and culture.</title>
        <authorList>
            <person name="Gilroy R."/>
            <person name="Ravi A."/>
            <person name="Getino M."/>
            <person name="Pursley I."/>
            <person name="Horton D.L."/>
            <person name="Alikhan N.F."/>
            <person name="Baker D."/>
            <person name="Gharbi K."/>
            <person name="Hall N."/>
            <person name="Watson M."/>
            <person name="Adriaenssens E.M."/>
            <person name="Foster-Nyarko E."/>
            <person name="Jarju S."/>
            <person name="Secka A."/>
            <person name="Antonio M."/>
            <person name="Oren A."/>
            <person name="Chaudhuri R.R."/>
            <person name="La Ragione R."/>
            <person name="Hildebrand F."/>
            <person name="Pallen M.J."/>
        </authorList>
    </citation>
    <scope>NUCLEOTIDE SEQUENCE</scope>
    <source>
        <strain evidence="6">CHK179-7159</strain>
    </source>
</reference>
<evidence type="ECO:0000256" key="1">
    <source>
        <dbReference type="ARBA" id="ARBA00022485"/>
    </source>
</evidence>
<dbReference type="InterPro" id="IPR039650">
    <property type="entry name" value="HdrA-like"/>
</dbReference>
<keyword evidence="4" id="KW-0408">Iron</keyword>
<sequence>MLKKKKLQCDLCVIGGGMAGMAAAISAAREGLNVVLMHERPVLGGNASSEIRMWICGANGEYNRETGILEEIALENLYRNPTKSYAIWDTVLYDFVRREKNITLLLNCTCMDAATEQGAFAHDRSIRIHSITGYQMTTQQFYEVEAAFYSDCSGDSILAPLCGAEFRMGREADTEFGEDTSVHTQDSMTMGMSCMIQGRETNREIRYIPPEWSTKLTEKDFEHRDPDLYNDYENFWYLELGGDRNTISDTETLRDELVCLAAGTWDYIKNSGKFDAGKWDLDFLGFLPGKRESRRMCGEYMVTQRDISDNRVFEDEIAYGGWNLDDHFPGGFYHRGTPNTQIPTPAPYSLPYRALYSKNVDNLFFAGRNISMTHMAMSSIRVMATCALLGEAVGKAAAIAVKNNVSPHDVYREHLEELQTLLMNEDCFLPSKTRKISDVCKNASLSGAGDVIRNGQDRPHEIYHTDESSCACLIPAGEEIRYRFPRAVLSSVHLVFSSDLTRSTLPGSACERKHSMRANQKLDSPQMCMPKTLCREFCLLGELDGRKEEILHITNNRKRCYHIDLNKAYDALLLVPVQSWGDDGMIPVISFDFAAVLSEEA</sequence>
<protein>
    <submittedName>
        <fullName evidence="6">FAD-dependent oxidoreductase</fullName>
    </submittedName>
</protein>
<dbReference type="InterPro" id="IPR036188">
    <property type="entry name" value="FAD/NAD-bd_sf"/>
</dbReference>
<accession>A0A9D2I518</accession>